<dbReference type="AlphaFoldDB" id="A0A8S0ZRQ1"/>
<organism evidence="2 3">
    <name type="scientific">Arctia plantaginis</name>
    <name type="common">Wood tiger moth</name>
    <name type="synonym">Phalaena plantaginis</name>
    <dbReference type="NCBI Taxonomy" id="874455"/>
    <lineage>
        <taxon>Eukaryota</taxon>
        <taxon>Metazoa</taxon>
        <taxon>Ecdysozoa</taxon>
        <taxon>Arthropoda</taxon>
        <taxon>Hexapoda</taxon>
        <taxon>Insecta</taxon>
        <taxon>Pterygota</taxon>
        <taxon>Neoptera</taxon>
        <taxon>Endopterygota</taxon>
        <taxon>Lepidoptera</taxon>
        <taxon>Glossata</taxon>
        <taxon>Ditrysia</taxon>
        <taxon>Noctuoidea</taxon>
        <taxon>Erebidae</taxon>
        <taxon>Arctiinae</taxon>
        <taxon>Arctia</taxon>
    </lineage>
</organism>
<gene>
    <name evidence="2" type="ORF">APLA_LOCUS7329</name>
</gene>
<sequence length="179" mass="18607">MCKGEEETVERMGRPLRCEMVSGTPISMGLPEVSLTLVSGSRRASDRIRSGSAVLLGWRGGHGGGAKRQPKTRTLRGRGNRHVRRNDATKVASSRRGRARKPASAPVLTPSGSAFSNAESYRSVTGGRRGRSGGGDRGSPAQGSGAGGGKCPPGSRVRAGEGESGGGRHRQGGHQIREP</sequence>
<accession>A0A8S0ZRQ1</accession>
<comment type="caution">
    <text evidence="2">The sequence shown here is derived from an EMBL/GenBank/DDBJ whole genome shotgun (WGS) entry which is preliminary data.</text>
</comment>
<dbReference type="Proteomes" id="UP000494256">
    <property type="component" value="Unassembled WGS sequence"/>
</dbReference>
<proteinExistence type="predicted"/>
<name>A0A8S0ZRQ1_ARCPL</name>
<dbReference type="OrthoDB" id="7431570at2759"/>
<evidence type="ECO:0000313" key="2">
    <source>
        <dbReference type="EMBL" id="CAB3236242.1"/>
    </source>
</evidence>
<reference evidence="2 3" key="1">
    <citation type="submission" date="2020-04" db="EMBL/GenBank/DDBJ databases">
        <authorList>
            <person name="Wallbank WR R."/>
            <person name="Pardo Diaz C."/>
            <person name="Kozak K."/>
            <person name="Martin S."/>
            <person name="Jiggins C."/>
            <person name="Moest M."/>
            <person name="Warren A I."/>
            <person name="Byers J.R.P. K."/>
            <person name="Montejo-Kovacevich G."/>
            <person name="Yen C E."/>
        </authorList>
    </citation>
    <scope>NUCLEOTIDE SEQUENCE [LARGE SCALE GENOMIC DNA]</scope>
</reference>
<feature type="compositionally biased region" description="Basic residues" evidence="1">
    <location>
        <begin position="68"/>
        <end position="84"/>
    </location>
</feature>
<dbReference type="EMBL" id="CADEBD010000300">
    <property type="protein sequence ID" value="CAB3236242.1"/>
    <property type="molecule type" value="Genomic_DNA"/>
</dbReference>
<evidence type="ECO:0000313" key="3">
    <source>
        <dbReference type="Proteomes" id="UP000494256"/>
    </source>
</evidence>
<evidence type="ECO:0000256" key="1">
    <source>
        <dbReference type="SAM" id="MobiDB-lite"/>
    </source>
</evidence>
<feature type="region of interest" description="Disordered" evidence="1">
    <location>
        <begin position="58"/>
        <end position="179"/>
    </location>
</feature>
<protein>
    <submittedName>
        <fullName evidence="2">Uncharacterized protein</fullName>
    </submittedName>
</protein>
<feature type="compositionally biased region" description="Polar residues" evidence="1">
    <location>
        <begin position="110"/>
        <end position="123"/>
    </location>
</feature>